<comment type="caution">
    <text evidence="1">The sequence shown here is derived from an EMBL/GenBank/DDBJ whole genome shotgun (WGS) entry which is preliminary data.</text>
</comment>
<dbReference type="AlphaFoldDB" id="A0A5A7Q1M1"/>
<dbReference type="GO" id="GO:0016787">
    <property type="term" value="F:hydrolase activity"/>
    <property type="evidence" value="ECO:0007669"/>
    <property type="project" value="UniProtKB-KW"/>
</dbReference>
<keyword evidence="1" id="KW-0378">Hydrolase</keyword>
<accession>A0A5A7Q1M1</accession>
<dbReference type="Proteomes" id="UP000325081">
    <property type="component" value="Unassembled WGS sequence"/>
</dbReference>
<sequence>MVVNNILPSLPKSSLYPLFTRLKGQCNRAIGAKIEDAIQTGLIKDDASNTAARYKMNLSNSYTSLLEGLDSIKERRYGFARDMICLRRDKCMRVDVIESPTFQLCERCTKILDISSHPIGLKQGEYK</sequence>
<reference evidence="2" key="1">
    <citation type="journal article" date="2019" name="Curr. Biol.">
        <title>Genome Sequence of Striga asiatica Provides Insight into the Evolution of Plant Parasitism.</title>
        <authorList>
            <person name="Yoshida S."/>
            <person name="Kim S."/>
            <person name="Wafula E.K."/>
            <person name="Tanskanen J."/>
            <person name="Kim Y.M."/>
            <person name="Honaas L."/>
            <person name="Yang Z."/>
            <person name="Spallek T."/>
            <person name="Conn C.E."/>
            <person name="Ichihashi Y."/>
            <person name="Cheong K."/>
            <person name="Cui S."/>
            <person name="Der J.P."/>
            <person name="Gundlach H."/>
            <person name="Jiao Y."/>
            <person name="Hori C."/>
            <person name="Ishida J.K."/>
            <person name="Kasahara H."/>
            <person name="Kiba T."/>
            <person name="Kim M.S."/>
            <person name="Koo N."/>
            <person name="Laohavisit A."/>
            <person name="Lee Y.H."/>
            <person name="Lumba S."/>
            <person name="McCourt P."/>
            <person name="Mortimer J.C."/>
            <person name="Mutuku J.M."/>
            <person name="Nomura T."/>
            <person name="Sasaki-Sekimoto Y."/>
            <person name="Seto Y."/>
            <person name="Wang Y."/>
            <person name="Wakatake T."/>
            <person name="Sakakibara H."/>
            <person name="Demura T."/>
            <person name="Yamaguchi S."/>
            <person name="Yoneyama K."/>
            <person name="Manabe R.I."/>
            <person name="Nelson D.C."/>
            <person name="Schulman A.H."/>
            <person name="Timko M.P."/>
            <person name="dePamphilis C.W."/>
            <person name="Choi D."/>
            <person name="Shirasu K."/>
        </authorList>
    </citation>
    <scope>NUCLEOTIDE SEQUENCE [LARGE SCALE GENOMIC DNA]</scope>
    <source>
        <strain evidence="2">cv. UVA1</strain>
    </source>
</reference>
<organism evidence="1 2">
    <name type="scientific">Striga asiatica</name>
    <name type="common">Asiatic witchweed</name>
    <name type="synonym">Buchnera asiatica</name>
    <dbReference type="NCBI Taxonomy" id="4170"/>
    <lineage>
        <taxon>Eukaryota</taxon>
        <taxon>Viridiplantae</taxon>
        <taxon>Streptophyta</taxon>
        <taxon>Embryophyta</taxon>
        <taxon>Tracheophyta</taxon>
        <taxon>Spermatophyta</taxon>
        <taxon>Magnoliopsida</taxon>
        <taxon>eudicotyledons</taxon>
        <taxon>Gunneridae</taxon>
        <taxon>Pentapetalae</taxon>
        <taxon>asterids</taxon>
        <taxon>lamiids</taxon>
        <taxon>Lamiales</taxon>
        <taxon>Orobanchaceae</taxon>
        <taxon>Buchnereae</taxon>
        <taxon>Striga</taxon>
    </lineage>
</organism>
<dbReference type="EMBL" id="BKCP01005572">
    <property type="protein sequence ID" value="GER39010.1"/>
    <property type="molecule type" value="Genomic_DNA"/>
</dbReference>
<name>A0A5A7Q1M1_STRAF</name>
<protein>
    <submittedName>
        <fullName evidence="1">Adenine nucleotide alpha hydrolases-likesuperfamily protein</fullName>
    </submittedName>
</protein>
<keyword evidence="2" id="KW-1185">Reference proteome</keyword>
<evidence type="ECO:0000313" key="2">
    <source>
        <dbReference type="Proteomes" id="UP000325081"/>
    </source>
</evidence>
<gene>
    <name evidence="1" type="ORF">STAS_15574</name>
</gene>
<proteinExistence type="predicted"/>
<evidence type="ECO:0000313" key="1">
    <source>
        <dbReference type="EMBL" id="GER39010.1"/>
    </source>
</evidence>